<feature type="compositionally biased region" description="Pro residues" evidence="2">
    <location>
        <begin position="500"/>
        <end position="519"/>
    </location>
</feature>
<sequence length="525" mass="59742">QVDELNKKLKVIEATGAEYEKEVENIRKLRALYEERSRAVAAERRAELERERARTSVAETRLILSRQENSELEEKNKELESRLATVERSLDAAKEEVSQLRIDLATKGEKLYHVTSQMTIVNTLFTQVLEGPDMDFDRLASLLEENHDLINDLTAKGKMEEVASVLLEIAGKDGPIQQPVPSEPSGVAENLTKVWRVLVELLSHHRIPPPPQADQDASCYKSVETPRGPRMVISASRTYLKLKDLILEKNSLVKEVGRLKTLNGHLEERLEQQEDRLSTVTSELHKTWSVVGALREQHKQLHTQEKILRFELKHKREMLTELKKELEICREQWELARQKNVQTEEDWRVLRAEFASRKQGGCSSTESGYEDEEATASPVSDVEMAEDSLEEEENEESEEKKLSPEAGVEEGNGFQEGVKGIECTNDSDQSGTRQRTAEEMFAAREARLQRLEEQCKCLFSKMSSTSQRGDMISNRLEELHEQYGEAQGACAERTGELETPPQPPVPPPMPPPPPPPMPPRRNRRT</sequence>
<feature type="coiled-coil region" evidence="1">
    <location>
        <begin position="2"/>
        <end position="36"/>
    </location>
</feature>
<evidence type="ECO:0000256" key="2">
    <source>
        <dbReference type="SAM" id="MobiDB-lite"/>
    </source>
</evidence>
<feature type="compositionally biased region" description="Acidic residues" evidence="2">
    <location>
        <begin position="383"/>
        <end position="397"/>
    </location>
</feature>
<feature type="coiled-coil region" evidence="1">
    <location>
        <begin position="62"/>
        <end position="110"/>
    </location>
</feature>
<evidence type="ECO:0000256" key="1">
    <source>
        <dbReference type="SAM" id="Coils"/>
    </source>
</evidence>
<name>A0ABD0YZ77_9HEMI</name>
<dbReference type="Proteomes" id="UP001558652">
    <property type="component" value="Unassembled WGS sequence"/>
</dbReference>
<protein>
    <submittedName>
        <fullName evidence="3">Uncharacterized protein</fullName>
    </submittedName>
</protein>
<dbReference type="EMBL" id="JBFDAA010000009">
    <property type="protein sequence ID" value="KAL1129158.1"/>
    <property type="molecule type" value="Genomic_DNA"/>
</dbReference>
<feature type="coiled-coil region" evidence="1">
    <location>
        <begin position="256"/>
        <end position="283"/>
    </location>
</feature>
<feature type="coiled-coil region" evidence="1">
    <location>
        <begin position="312"/>
        <end position="339"/>
    </location>
</feature>
<evidence type="ECO:0000313" key="3">
    <source>
        <dbReference type="EMBL" id="KAL1129158.1"/>
    </source>
</evidence>
<feature type="region of interest" description="Disordered" evidence="2">
    <location>
        <begin position="359"/>
        <end position="439"/>
    </location>
</feature>
<comment type="caution">
    <text evidence="3">The sequence shown here is derived from an EMBL/GenBank/DDBJ whole genome shotgun (WGS) entry which is preliminary data.</text>
</comment>
<reference evidence="3 4" key="1">
    <citation type="submission" date="2024-07" db="EMBL/GenBank/DDBJ databases">
        <title>Chromosome-level genome assembly of the water stick insect Ranatra chinensis (Heteroptera: Nepidae).</title>
        <authorList>
            <person name="Liu X."/>
        </authorList>
    </citation>
    <scope>NUCLEOTIDE SEQUENCE [LARGE SCALE GENOMIC DNA]</scope>
    <source>
        <strain evidence="3">Cailab_2021Rc</strain>
        <tissue evidence="3">Muscle</tissue>
    </source>
</reference>
<evidence type="ECO:0000313" key="4">
    <source>
        <dbReference type="Proteomes" id="UP001558652"/>
    </source>
</evidence>
<keyword evidence="1" id="KW-0175">Coiled coil</keyword>
<feature type="compositionally biased region" description="Polar residues" evidence="2">
    <location>
        <begin position="424"/>
        <end position="434"/>
    </location>
</feature>
<accession>A0ABD0YZ77</accession>
<keyword evidence="4" id="KW-1185">Reference proteome</keyword>
<proteinExistence type="predicted"/>
<feature type="non-terminal residue" evidence="3">
    <location>
        <position position="1"/>
    </location>
</feature>
<dbReference type="AlphaFoldDB" id="A0ABD0YZ77"/>
<organism evidence="3 4">
    <name type="scientific">Ranatra chinensis</name>
    <dbReference type="NCBI Taxonomy" id="642074"/>
    <lineage>
        <taxon>Eukaryota</taxon>
        <taxon>Metazoa</taxon>
        <taxon>Ecdysozoa</taxon>
        <taxon>Arthropoda</taxon>
        <taxon>Hexapoda</taxon>
        <taxon>Insecta</taxon>
        <taxon>Pterygota</taxon>
        <taxon>Neoptera</taxon>
        <taxon>Paraneoptera</taxon>
        <taxon>Hemiptera</taxon>
        <taxon>Heteroptera</taxon>
        <taxon>Panheteroptera</taxon>
        <taxon>Nepomorpha</taxon>
        <taxon>Nepidae</taxon>
        <taxon>Ranatrinae</taxon>
        <taxon>Ranatra</taxon>
    </lineage>
</organism>
<gene>
    <name evidence="3" type="ORF">AAG570_013689</name>
</gene>
<feature type="region of interest" description="Disordered" evidence="2">
    <location>
        <begin position="483"/>
        <end position="525"/>
    </location>
</feature>